<dbReference type="OMA" id="PNKMEEP"/>
<dbReference type="PRINTS" id="PR00375">
    <property type="entry name" value="HUNTINGTIN"/>
</dbReference>
<evidence type="ECO:0000313" key="9">
    <source>
        <dbReference type="Proteomes" id="UP000494040"/>
    </source>
</evidence>
<evidence type="ECO:0000256" key="3">
    <source>
        <dbReference type="ARBA" id="ARBA00004496"/>
    </source>
</evidence>
<accession>A0A8I6SGC4</accession>
<proteinExistence type="inferred from homology"/>
<dbReference type="GO" id="GO:0005737">
    <property type="term" value="C:cytoplasm"/>
    <property type="evidence" value="ECO:0007669"/>
    <property type="project" value="UniProtKB-SubCell"/>
</dbReference>
<dbReference type="EnsemblMetazoa" id="XM_024225708.1">
    <property type="protein sequence ID" value="XP_024081476.1"/>
    <property type="gene ID" value="LOC106662467"/>
</dbReference>
<evidence type="ECO:0000313" key="8">
    <source>
        <dbReference type="EnsemblMetazoa" id="XP_024081476.1"/>
    </source>
</evidence>
<dbReference type="OrthoDB" id="10065698at2759"/>
<dbReference type="PANTHER" id="PTHR10170:SF10">
    <property type="entry name" value="HUNTINGTIN"/>
    <property type="match status" value="1"/>
</dbReference>
<protein>
    <recommendedName>
        <fullName evidence="10">Huntingtin</fullName>
    </recommendedName>
</protein>
<feature type="region of interest" description="Disordered" evidence="7">
    <location>
        <begin position="897"/>
        <end position="926"/>
    </location>
</feature>
<reference evidence="8" key="1">
    <citation type="submission" date="2022-01" db="UniProtKB">
        <authorList>
            <consortium name="EnsemblMetazoa"/>
        </authorList>
    </citation>
    <scope>IDENTIFICATION</scope>
</reference>
<comment type="subcellular location">
    <subcellularLocation>
        <location evidence="3">Cytoplasm</location>
    </subcellularLocation>
    <subcellularLocation>
        <location evidence="2">Nucleus</location>
    </subcellularLocation>
</comment>
<keyword evidence="9" id="KW-1185">Reference proteome</keyword>
<name>A0A8I6SGC4_CIMLE</name>
<dbReference type="GO" id="GO:0005634">
    <property type="term" value="C:nucleus"/>
    <property type="evidence" value="ECO:0007669"/>
    <property type="project" value="UniProtKB-SubCell"/>
</dbReference>
<dbReference type="Pfam" id="PF20926">
    <property type="entry name" value="Htt_N-HEAT_1"/>
    <property type="match status" value="1"/>
</dbReference>
<dbReference type="InterPro" id="IPR011989">
    <property type="entry name" value="ARM-like"/>
</dbReference>
<dbReference type="RefSeq" id="XP_014242056.1">
    <property type="nucleotide sequence ID" value="XM_014386570.2"/>
</dbReference>
<comment type="function">
    <text evidence="1">May play a role in microtubule-mediated transport or vesicle function.</text>
</comment>
<dbReference type="EnsemblMetazoa" id="XM_014386570.2">
    <property type="protein sequence ID" value="XP_014242056.1"/>
    <property type="gene ID" value="LOC106662467"/>
</dbReference>
<dbReference type="Gene3D" id="1.25.10.10">
    <property type="entry name" value="Leucine-rich Repeat Variant"/>
    <property type="match status" value="2"/>
</dbReference>
<keyword evidence="6" id="KW-0539">Nucleus</keyword>
<dbReference type="KEGG" id="clec:106662467"/>
<sequence length="2681" mass="303761">MAALEKLVKSLESLKSLISSSAPADESGMRSKEKMSLCVIITDMICTPEAKKVKNFQNLLSYSMETLLKMCNDEDSSIRMIADECLNRIIRVHMDSNIIRINIELYNEIKRNQSARSLRAALWRFAELAHLIRLSKAKTCMQSLVGCIVNIAMRKEETVLETLATSIPKILSSLGCFLTDSDVKLLLETFMKNIHSDNVVMRRTAASSILGICLHCPKRQFFIIHTLSTLLDSVLPLSDDHSTYTILGVLNCIRGLISHLESDGKETSLYGSFGAKRKHNKQVVLSVDSVIQIYELCLYWTHHSDHNVVTSALETLNELLSSPPSQLVKILTDNQGLERSRIHVASNWKLTNRTLSELSVATAPLQEDHLLMENIDFSPTTNLSEWLQDDDTNGLNLPNTPGLGSISPNPTLDLIQDYPDSESVTSEDLGMLLKPHRSRSPEPDMIPLRDSPSPPLEVQNNMDWDIGDAVESNQCPLVYCARRLVTAFLIPECCNARVSVKALALTCLTQVVRLNPHVFLQEVDKNGLSTLQGFSHICDVFCFANHTDPQLRGLVRVLIGTFISSMYNKGLTGAKDWFSKDVTLSETKNLNLEKLIDFFIEGLSDESSVCVRHTLTGLGLCLINLMENMDFTVCTPVLEKLLDLAYNPYWLVKVKLIELLCMLPYQCIYYITGNNKYQTRVLDSVLELLANEDDRVRKTTAEGVINLVKNLYFPLDYGQNNVIVARGAMLSLSTFANVYNMEKGETAKLKKLMTENVLSRMVQMLIQHLLASPLKYFSYGCIETLAMLSQVFSPTEYPRGWQLLTNLGEQKDISSTILTSSNLFLFGVTLLTSSSISLDLESHQWLLKLVSNLFTGLASNGLSKNDKKLVAGVDSLLTHVMRVLAIFVQVMEENTQSRSSGTSPLRRRTSRAASPTKISTTDKEGKEEKKLVVGHYGSNPHYMKLYDIVRAGYTNYKLTLEFAASEKFLNLICYTLKCMEKLAENPFLIELSSVMEELLQYLRVTFVLDSAATVKVVTQLIKSWRPTQEPQKVLKEENTYASFSGGFYTYILQKPVQELSFYLSKNYELQENPNWKKQESEKSLDEPQYNVEELKRKINLFTAIVIQSLTEYMVTNNVKLQVEVLTLLIELVKLKVNYCLLDAGLVFLNFVKGQLEYLEAGQICQAELLVPQIFTFLVNLLNKQNQAKTNIGVPQIIQMCDGLMASGQNPVTHSIPALGPVIHHVFMFNTTDMNDEKELETQREVVLAMLIRLAEYPQVLDMIYKLMKEGWKFEEHWKRWYRQVVDTIRPLLAEGRLLITDCSTLHALLSLNKSFSAPLNNILALLFTHQQEGQTLEQWLGMLTTMLFSICTYKEERVLLQLEEMNLYVREEGDDPLKVNTISKTIAPQHLLAKLLTRVIHTCALKIENIISGKIDGNIVDLEKIFSNFFLCCVLLLQPGNYKEVSKSLLTLLNSNTELQEMHKMFVGMACKCPMITLLWAEILVLLGIGNIELWSELIVKKRGSHSLNYHVVKEGSVILYCKYLASRPDDTKSLRWLLDNHIEDVVSNCEEQPIVEMLNSIYNIEENSKILLDALSTCTLDVQPVFSHRLLQTLKNVHSKYTGSVLCLVASFLTENKNIAIARLSAAFCSRTIEYMLTLDNSSVEELLEKDKLITLLKKLSSCPKQYKRHNALISLLKKLGEQVYGITTLDFETKPTINMENISSVKLDKSWLLNQIISKCSKTVDSDRRKCARLLSMLGVEELKVVMSSSSFDTNILQYCFIIGTQLSLKQSIKDANCVLPECVVPLYDCARTLLLALIAKICRALPSTDEEMKPNKGKLNNILCKTNLKTDVMPVVKGLINYLQSFKDLLKAKDNILKIIPEKQPQNLMRFGMFCLQVIHWKIKTNVKRYDEWPWMLENLLECASAVFSIDILSSHLTINSISCVSACLFDLHKSVCGKDIPFKDLRSDCDMEETKDNDEIINSSLRVASLVSSIDVLTCCPNNIYKCLRSIIISLGRQQKINWFCRIPVEAWQFPIDGDIPPPIPMHLLHDSEILSQIVNRMCLLGWTGRHQFEEMWVCLLSALSPNPDLDNTDQEEISSIMQANSLAIDGITWLVLSTLSSVGSNSSDNRLLHVPRLPNDKLYKLRYWKRLEEMNEILCWKMKSLANEDKPQLMRVDKRPNLERIQDFTRYGFGQVSISYLQAQIAETDTQGTDDRMLASLSRSGNYIDIRSCVQFVLDLYGQWVLPNSGISLNLQLSMIKSVLCLSDMFTERNHFTWMFNTFMNLLKTHPHHDEILHQYIIIGICKAAAVLNICEDERSEKILKILDSSLKSSFVPMKIAGLNSLLYLLQNVQNIKKPEPNAEVPKLSPSDFRNKIIDMAIDYVYKHSHANGEEITDEDSLLLLALVVYLLEVFPEESIDNISAPTMLKTVIPFIQSPKNNLVYLASIQGLERLVLVGNAGFNEQITRLALDRFSDSDPRISLPALQLLIASMYADKTDSDRGDTEQNHAGNWPMELMEKTAALFDKIKRGYPVEVEIVCEILPGILSDFCQASDVLTTVIGTFLKPNQPHKKNMAAVVFQVFTQACSEKQLPLLQEWVVHSLNNFIHNLPAVTAVWSLCCFFISASSNPWLRAIFPHVQSRIRQYDYEDRQILCIAAIDFYNQLNPQQQEIFRSSFKDASSSQKTIFSDIISCL</sequence>
<dbReference type="InterPro" id="IPR024613">
    <property type="entry name" value="Huntingtin_N_HEAT_rpt-2"/>
</dbReference>
<dbReference type="InterPro" id="IPR048412">
    <property type="entry name" value="Htt_bridge"/>
</dbReference>
<evidence type="ECO:0000256" key="5">
    <source>
        <dbReference type="ARBA" id="ARBA00022490"/>
    </source>
</evidence>
<dbReference type="SUPFAM" id="SSF48371">
    <property type="entry name" value="ARM repeat"/>
    <property type="match status" value="2"/>
</dbReference>
<dbReference type="InterPro" id="IPR048411">
    <property type="entry name" value="Htt_N_HEAT_rpt-1"/>
</dbReference>
<dbReference type="InterPro" id="IPR000091">
    <property type="entry name" value="Huntingtin"/>
</dbReference>
<organism evidence="8 9">
    <name type="scientific">Cimex lectularius</name>
    <name type="common">Bed bug</name>
    <name type="synonym">Acanthia lectularia</name>
    <dbReference type="NCBI Taxonomy" id="79782"/>
    <lineage>
        <taxon>Eukaryota</taxon>
        <taxon>Metazoa</taxon>
        <taxon>Ecdysozoa</taxon>
        <taxon>Arthropoda</taxon>
        <taxon>Hexapoda</taxon>
        <taxon>Insecta</taxon>
        <taxon>Pterygota</taxon>
        <taxon>Neoptera</taxon>
        <taxon>Paraneoptera</taxon>
        <taxon>Hemiptera</taxon>
        <taxon>Heteroptera</taxon>
        <taxon>Panheteroptera</taxon>
        <taxon>Cimicomorpha</taxon>
        <taxon>Cimicidae</taxon>
        <taxon>Cimex</taxon>
    </lineage>
</organism>
<evidence type="ECO:0008006" key="10">
    <source>
        <dbReference type="Google" id="ProtNLM"/>
    </source>
</evidence>
<evidence type="ECO:0000256" key="4">
    <source>
        <dbReference type="ARBA" id="ARBA00007153"/>
    </source>
</evidence>
<dbReference type="CTD" id="3064"/>
<dbReference type="Pfam" id="PF20927">
    <property type="entry name" value="Htt_C-HEAT"/>
    <property type="match status" value="2"/>
</dbReference>
<dbReference type="Proteomes" id="UP000494040">
    <property type="component" value="Unassembled WGS sequence"/>
</dbReference>
<dbReference type="Pfam" id="PF20925">
    <property type="entry name" value="Htt_bridge"/>
    <property type="match status" value="1"/>
</dbReference>
<dbReference type="PANTHER" id="PTHR10170">
    <property type="entry name" value="HUNTINGTON DISEASE PROTEIN"/>
    <property type="match status" value="1"/>
</dbReference>
<evidence type="ECO:0000256" key="1">
    <source>
        <dbReference type="ARBA" id="ARBA00002907"/>
    </source>
</evidence>
<evidence type="ECO:0000256" key="7">
    <source>
        <dbReference type="SAM" id="MobiDB-lite"/>
    </source>
</evidence>
<evidence type="ECO:0000256" key="2">
    <source>
        <dbReference type="ARBA" id="ARBA00004123"/>
    </source>
</evidence>
<evidence type="ECO:0000256" key="6">
    <source>
        <dbReference type="ARBA" id="ARBA00023242"/>
    </source>
</evidence>
<keyword evidence="5" id="KW-0963">Cytoplasm</keyword>
<dbReference type="InterPro" id="IPR048413">
    <property type="entry name" value="Htt_C-HEAT_rpt"/>
</dbReference>
<dbReference type="InterPro" id="IPR028426">
    <property type="entry name" value="Huntingtin_fam"/>
</dbReference>
<dbReference type="InterPro" id="IPR016024">
    <property type="entry name" value="ARM-type_fold"/>
</dbReference>
<dbReference type="RefSeq" id="XP_024081476.1">
    <property type="nucleotide sequence ID" value="XM_024225708.1"/>
</dbReference>
<comment type="similarity">
    <text evidence="4">Belongs to the huntingtin family.</text>
</comment>
<dbReference type="GeneID" id="106662467"/>
<dbReference type="Pfam" id="PF12372">
    <property type="entry name" value="Htt_N-HEAT"/>
    <property type="match status" value="1"/>
</dbReference>